<comment type="caution">
    <text evidence="2">The sequence shown here is derived from an EMBL/GenBank/DDBJ whole genome shotgun (WGS) entry which is preliminary data.</text>
</comment>
<evidence type="ECO:0000256" key="1">
    <source>
        <dbReference type="SAM" id="Phobius"/>
    </source>
</evidence>
<keyword evidence="1" id="KW-1133">Transmembrane helix</keyword>
<gene>
    <name evidence="2" type="ORF">GCM10025874_17700</name>
</gene>
<dbReference type="EMBL" id="BSUL01000001">
    <property type="protein sequence ID" value="GMA28517.1"/>
    <property type="molecule type" value="Genomic_DNA"/>
</dbReference>
<keyword evidence="3" id="KW-1185">Reference proteome</keyword>
<evidence type="ECO:0000313" key="3">
    <source>
        <dbReference type="Proteomes" id="UP001157160"/>
    </source>
</evidence>
<dbReference type="RefSeq" id="WP_348520003.1">
    <property type="nucleotide sequence ID" value="NZ_BSUL01000001.1"/>
</dbReference>
<feature type="transmembrane region" description="Helical" evidence="1">
    <location>
        <begin position="7"/>
        <end position="27"/>
    </location>
</feature>
<keyword evidence="1" id="KW-0812">Transmembrane</keyword>
<dbReference type="AlphaFoldDB" id="A0AA37XCN3"/>
<accession>A0AA37XCN3</accession>
<feature type="transmembrane region" description="Helical" evidence="1">
    <location>
        <begin position="33"/>
        <end position="55"/>
    </location>
</feature>
<dbReference type="Proteomes" id="UP001157160">
    <property type="component" value="Unassembled WGS sequence"/>
</dbReference>
<evidence type="ECO:0000313" key="2">
    <source>
        <dbReference type="EMBL" id="GMA28517.1"/>
    </source>
</evidence>
<reference evidence="2 3" key="1">
    <citation type="journal article" date="2014" name="Int. J. Syst. Evol. Microbiol.">
        <title>Complete genome sequence of Corynebacterium casei LMG S-19264T (=DSM 44701T), isolated from a smear-ripened cheese.</title>
        <authorList>
            <consortium name="US DOE Joint Genome Institute (JGI-PGF)"/>
            <person name="Walter F."/>
            <person name="Albersmeier A."/>
            <person name="Kalinowski J."/>
            <person name="Ruckert C."/>
        </authorList>
    </citation>
    <scope>NUCLEOTIDE SEQUENCE [LARGE SCALE GENOMIC DNA]</scope>
    <source>
        <strain evidence="2 3">NBRC 112289</strain>
    </source>
</reference>
<proteinExistence type="predicted"/>
<organism evidence="2 3">
    <name type="scientific">Arenivirga flava</name>
    <dbReference type="NCBI Taxonomy" id="1930060"/>
    <lineage>
        <taxon>Bacteria</taxon>
        <taxon>Bacillati</taxon>
        <taxon>Actinomycetota</taxon>
        <taxon>Actinomycetes</taxon>
        <taxon>Micrococcales</taxon>
        <taxon>Microbacteriaceae</taxon>
        <taxon>Arenivirga</taxon>
    </lineage>
</organism>
<name>A0AA37XCN3_9MICO</name>
<evidence type="ECO:0008006" key="4">
    <source>
        <dbReference type="Google" id="ProtNLM"/>
    </source>
</evidence>
<protein>
    <recommendedName>
        <fullName evidence="4">DUF2273 domain-containing protein</fullName>
    </recommendedName>
</protein>
<keyword evidence="1" id="KW-0472">Membrane</keyword>
<sequence>MNGAASMNGVVIGASAGVVLALAGLAYGFWGVVLVLVLGAIGAVVGGAVTGRLDLRAAFRAARGRKVG</sequence>